<evidence type="ECO:0000313" key="2">
    <source>
        <dbReference type="Proteomes" id="UP000326678"/>
    </source>
</evidence>
<dbReference type="KEGG" id="nsh:GXM_05883"/>
<reference evidence="1 2" key="1">
    <citation type="submission" date="2019-10" db="EMBL/GenBank/DDBJ databases">
        <title>Genomic and transcriptomic insights into the perfect genentic adaptation of a filamentous nitrogen-fixing cyanobacterium to rice fields.</title>
        <authorList>
            <person name="Chen Z."/>
        </authorList>
    </citation>
    <scope>NUCLEOTIDE SEQUENCE [LARGE SCALE GENOMIC DNA]</scope>
    <source>
        <strain evidence="1">CCNUC1</strain>
    </source>
</reference>
<dbReference type="EMBL" id="CP045226">
    <property type="protein sequence ID" value="QFS48389.1"/>
    <property type="molecule type" value="Genomic_DNA"/>
</dbReference>
<proteinExistence type="predicted"/>
<protein>
    <submittedName>
        <fullName evidence="1">Uncharacterized protein</fullName>
    </submittedName>
</protein>
<organism evidence="1 2">
    <name type="scientific">Nostoc sphaeroides CCNUC1</name>
    <dbReference type="NCBI Taxonomy" id="2653204"/>
    <lineage>
        <taxon>Bacteria</taxon>
        <taxon>Bacillati</taxon>
        <taxon>Cyanobacteriota</taxon>
        <taxon>Cyanophyceae</taxon>
        <taxon>Nostocales</taxon>
        <taxon>Nostocaceae</taxon>
        <taxon>Nostoc</taxon>
    </lineage>
</organism>
<accession>A0A5P8W8U5</accession>
<name>A0A5P8W8U5_9NOSO</name>
<keyword evidence="2" id="KW-1185">Reference proteome</keyword>
<dbReference type="AlphaFoldDB" id="A0A5P8W8U5"/>
<evidence type="ECO:0000313" key="1">
    <source>
        <dbReference type="EMBL" id="QFS48389.1"/>
    </source>
</evidence>
<dbReference type="Proteomes" id="UP000326678">
    <property type="component" value="Chromosome Gxm1"/>
</dbReference>
<gene>
    <name evidence="1" type="ORF">GXM_05883</name>
</gene>
<sequence>MQYVNERFKQLLIPFILFGTLVLVPPQVYSGVQFSEIQKKCWNDLTARILVFSSNR</sequence>